<keyword evidence="4" id="KW-1185">Reference proteome</keyword>
<comment type="caution">
    <text evidence="3">The sequence shown here is derived from an EMBL/GenBank/DDBJ whole genome shotgun (WGS) entry which is preliminary data.</text>
</comment>
<proteinExistence type="inferred from homology"/>
<accession>A0ABN8PX89</accession>
<sequence>MSFAIQVEMVPNRFLLLLVIGTTKLLTCYGIPVQRRNQMTAGQDAARYAIVLDAGSTKTKLIVYKIAANAPPLDVKDIQLLGGSKVKPGLASFAGNPSVVDGYLKPLLESAMKIVPADKRHSTPIFLFATAGMRLLTKQQSDAIMKEVKKVFNDKTKCPFTFNPETDAKVISGAFEGIYAWISLNFLKGRFIPENSESTFGILEVGGASHQNAFENPSKETISLTVGRKTYHLFARSYLGYGLDEARKQYFETLARNPTVNGVLQSPCHHNGFQDQISINGGMFTIRGTAQVKECRSIIQQTFFCKSPNCPFYDQPKLHGDFFGFSGIFYAAYGTGMINCWHCTKPLSPAMYDVSSQHFCAKKYQEVGSDPYAKNNCFSSNFVFELLSQGYGLPINKPIEVGNQVEGFDTGWTLGAMLYNLKLL</sequence>
<dbReference type="PANTHER" id="PTHR11782:SF83">
    <property type="entry name" value="GUANOSINE-DIPHOSPHATASE"/>
    <property type="match status" value="1"/>
</dbReference>
<evidence type="ECO:0000256" key="2">
    <source>
        <dbReference type="ARBA" id="ARBA00022801"/>
    </source>
</evidence>
<dbReference type="EMBL" id="CALNXI010001041">
    <property type="protein sequence ID" value="CAH3152774.1"/>
    <property type="molecule type" value="Genomic_DNA"/>
</dbReference>
<dbReference type="Proteomes" id="UP001159427">
    <property type="component" value="Unassembled WGS sequence"/>
</dbReference>
<organism evidence="3 4">
    <name type="scientific">Porites evermanni</name>
    <dbReference type="NCBI Taxonomy" id="104178"/>
    <lineage>
        <taxon>Eukaryota</taxon>
        <taxon>Metazoa</taxon>
        <taxon>Cnidaria</taxon>
        <taxon>Anthozoa</taxon>
        <taxon>Hexacorallia</taxon>
        <taxon>Scleractinia</taxon>
        <taxon>Fungiina</taxon>
        <taxon>Poritidae</taxon>
        <taxon>Porites</taxon>
    </lineage>
</organism>
<evidence type="ECO:0000313" key="3">
    <source>
        <dbReference type="EMBL" id="CAH3152774.1"/>
    </source>
</evidence>
<gene>
    <name evidence="3" type="ORF">PEVE_00000871</name>
</gene>
<name>A0ABN8PX89_9CNID</name>
<evidence type="ECO:0000256" key="1">
    <source>
        <dbReference type="ARBA" id="ARBA00009283"/>
    </source>
</evidence>
<dbReference type="Gene3D" id="3.30.420.40">
    <property type="match status" value="1"/>
</dbReference>
<dbReference type="CDD" id="cd24003">
    <property type="entry name" value="ASKHA_NBD_GDA1_CD39_NTPase"/>
    <property type="match status" value="1"/>
</dbReference>
<dbReference type="Pfam" id="PF01150">
    <property type="entry name" value="GDA1_CD39"/>
    <property type="match status" value="1"/>
</dbReference>
<evidence type="ECO:0000313" key="4">
    <source>
        <dbReference type="Proteomes" id="UP001159427"/>
    </source>
</evidence>
<keyword evidence="2" id="KW-0378">Hydrolase</keyword>
<dbReference type="PANTHER" id="PTHR11782">
    <property type="entry name" value="ADENOSINE/GUANOSINE DIPHOSPHATASE"/>
    <property type="match status" value="1"/>
</dbReference>
<comment type="similarity">
    <text evidence="1">Belongs to the GDA1/CD39 NTPase family.</text>
</comment>
<reference evidence="3 4" key="1">
    <citation type="submission" date="2022-05" db="EMBL/GenBank/DDBJ databases">
        <authorList>
            <consortium name="Genoscope - CEA"/>
            <person name="William W."/>
        </authorList>
    </citation>
    <scope>NUCLEOTIDE SEQUENCE [LARGE SCALE GENOMIC DNA]</scope>
</reference>
<protein>
    <submittedName>
        <fullName evidence="3">Uncharacterized protein</fullName>
    </submittedName>
</protein>
<dbReference type="InterPro" id="IPR000407">
    <property type="entry name" value="GDA1_CD39_NTPase"/>
</dbReference>
<dbReference type="Gene3D" id="3.30.420.150">
    <property type="entry name" value="Exopolyphosphatase. Domain 2"/>
    <property type="match status" value="1"/>
</dbReference>